<dbReference type="OMA" id="EGWFPKK"/>
<feature type="domain" description="SH3" evidence="15">
    <location>
        <begin position="290"/>
        <end position="356"/>
    </location>
</feature>
<comment type="similarity">
    <text evidence="2">Belongs to the peroxin-13 family.</text>
</comment>
<comment type="subunit">
    <text evidence="13">Interacts (via SH3 domain) with PEX14 (via SH3-binding motif); forming the PEX13-PEX14 docking complex.</text>
</comment>
<evidence type="ECO:0000256" key="10">
    <source>
        <dbReference type="ARBA" id="ARBA00023140"/>
    </source>
</evidence>
<comment type="subcellular location">
    <subcellularLocation>
        <location evidence="1">Peroxisome membrane</location>
        <topology evidence="1">Single-pass membrane protein</topology>
    </subcellularLocation>
</comment>
<reference evidence="16 17" key="1">
    <citation type="submission" date="2016-04" db="EMBL/GenBank/DDBJ databases">
        <title>Evolutionary innovation and constraint leading to complex multicellularity in the Ascomycota.</title>
        <authorList>
            <person name="Cisse O."/>
            <person name="Nguyen A."/>
            <person name="Hewitt D.A."/>
            <person name="Jedd G."/>
            <person name="Stajich J.E."/>
        </authorList>
    </citation>
    <scope>NUCLEOTIDE SEQUENCE [LARGE SCALE GENOMIC DNA]</scope>
    <source>
        <strain evidence="16 17">DAH-3</strain>
    </source>
</reference>
<keyword evidence="5" id="KW-0812">Transmembrane</keyword>
<protein>
    <recommendedName>
        <fullName evidence="12">Peroxisomal membrane protein PEX13</fullName>
    </recommendedName>
    <alternativeName>
        <fullName evidence="11">Peroxin-13</fullName>
    </alternativeName>
</protein>
<dbReference type="CDD" id="cd11771">
    <property type="entry name" value="SH3_Pex13p_fungal"/>
    <property type="match status" value="1"/>
</dbReference>
<evidence type="ECO:0000256" key="9">
    <source>
        <dbReference type="ARBA" id="ARBA00023136"/>
    </source>
</evidence>
<dbReference type="FunFam" id="2.30.30.40:FF:000128">
    <property type="entry name" value="Peroxisomal membrane protein (Pex13)"/>
    <property type="match status" value="1"/>
</dbReference>
<dbReference type="GO" id="GO:1990429">
    <property type="term" value="C:peroxisomal importomer complex"/>
    <property type="evidence" value="ECO:0007669"/>
    <property type="project" value="TreeGrafter"/>
</dbReference>
<keyword evidence="17" id="KW-1185">Reference proteome</keyword>
<dbReference type="SUPFAM" id="SSF50044">
    <property type="entry name" value="SH3-domain"/>
    <property type="match status" value="1"/>
</dbReference>
<dbReference type="Proteomes" id="UP000186594">
    <property type="component" value="Unassembled WGS sequence"/>
</dbReference>
<keyword evidence="7" id="KW-1133">Transmembrane helix</keyword>
<dbReference type="Pfam" id="PF00018">
    <property type="entry name" value="SH3_1"/>
    <property type="match status" value="1"/>
</dbReference>
<dbReference type="AlphaFoldDB" id="A0A1U7LGG2"/>
<dbReference type="SMART" id="SM00326">
    <property type="entry name" value="SH3"/>
    <property type="match status" value="1"/>
</dbReference>
<accession>A0A1U7LGG2</accession>
<organism evidence="16 17">
    <name type="scientific">Neolecta irregularis (strain DAH-3)</name>
    <dbReference type="NCBI Taxonomy" id="1198029"/>
    <lineage>
        <taxon>Eukaryota</taxon>
        <taxon>Fungi</taxon>
        <taxon>Dikarya</taxon>
        <taxon>Ascomycota</taxon>
        <taxon>Taphrinomycotina</taxon>
        <taxon>Neolectales</taxon>
        <taxon>Neolectaceae</taxon>
        <taxon>Neolecta</taxon>
    </lineage>
</organism>
<name>A0A1U7LGG2_NEOID</name>
<evidence type="ECO:0000256" key="2">
    <source>
        <dbReference type="ARBA" id="ARBA00006033"/>
    </source>
</evidence>
<dbReference type="InterPro" id="IPR035463">
    <property type="entry name" value="Pex13"/>
</dbReference>
<proteinExistence type="inferred from homology"/>
<dbReference type="InterPro" id="IPR036028">
    <property type="entry name" value="SH3-like_dom_sf"/>
</dbReference>
<dbReference type="GO" id="GO:0016560">
    <property type="term" value="P:protein import into peroxisome matrix, docking"/>
    <property type="evidence" value="ECO:0007669"/>
    <property type="project" value="InterPro"/>
</dbReference>
<keyword evidence="8" id="KW-0811">Translocation</keyword>
<evidence type="ECO:0000313" key="16">
    <source>
        <dbReference type="EMBL" id="OLL21746.1"/>
    </source>
</evidence>
<evidence type="ECO:0000256" key="8">
    <source>
        <dbReference type="ARBA" id="ARBA00023010"/>
    </source>
</evidence>
<dbReference type="InterPro" id="IPR001452">
    <property type="entry name" value="SH3_domain"/>
</dbReference>
<evidence type="ECO:0000256" key="7">
    <source>
        <dbReference type="ARBA" id="ARBA00022989"/>
    </source>
</evidence>
<keyword evidence="3 14" id="KW-0728">SH3 domain</keyword>
<keyword evidence="10" id="KW-0576">Peroxisome</keyword>
<evidence type="ECO:0000256" key="5">
    <source>
        <dbReference type="ARBA" id="ARBA00022692"/>
    </source>
</evidence>
<evidence type="ECO:0000256" key="6">
    <source>
        <dbReference type="ARBA" id="ARBA00022927"/>
    </source>
</evidence>
<dbReference type="PRINTS" id="PR00452">
    <property type="entry name" value="SH3DOMAIN"/>
</dbReference>
<dbReference type="PANTHER" id="PTHR19332">
    <property type="entry name" value="PEROXISOMAL MEMBRANE PROTEIN PEX13"/>
    <property type="match status" value="1"/>
</dbReference>
<dbReference type="EMBL" id="LXFE01004345">
    <property type="protein sequence ID" value="OLL21746.1"/>
    <property type="molecule type" value="Genomic_DNA"/>
</dbReference>
<comment type="caution">
    <text evidence="16">The sequence shown here is derived from an EMBL/GenBank/DDBJ whole genome shotgun (WGS) entry which is preliminary data.</text>
</comment>
<keyword evidence="4" id="KW-0813">Transport</keyword>
<evidence type="ECO:0000259" key="15">
    <source>
        <dbReference type="PROSITE" id="PS50002"/>
    </source>
</evidence>
<keyword evidence="9" id="KW-0472">Membrane</keyword>
<dbReference type="InterPro" id="IPR007223">
    <property type="entry name" value="Peroxin-13_N"/>
</dbReference>
<evidence type="ECO:0000256" key="11">
    <source>
        <dbReference type="ARBA" id="ARBA00029693"/>
    </source>
</evidence>
<dbReference type="OrthoDB" id="10037838at2759"/>
<dbReference type="PANTHER" id="PTHR19332:SF1">
    <property type="entry name" value="PEROXISOMAL MEMBRANE PROTEIN PEX13"/>
    <property type="match status" value="1"/>
</dbReference>
<sequence>MPSPPKPWEQSRPTASVAVAAPNPQAAAETVLSTQPLSTLSAVPELPSRSSLSQSTNINQGYSASTYSPHQPRFGSSYGNAYGGGYGSAYGGYGGYGSFGSPYSRLGGGYGAIGGGYPGYGPYGPDDQSLSRRMEHATFQMIESIVGAFGGFAQMLESTFMATHSSFFGTFPEGLGSCLPKAIVSVAEQFGNIKNSLGSILGIFAIIRWSKIVTAKITGRVSPIDITPEGFAKFESKANSLPPPSKKPFLFFLAAVIGLPYLMSRLIKSLSQTAEEERNRPTVETTLDPSKLEFCRALYDFNPQDPNVELGLKQGDIIAILSKTDPSGRPCQWWRGRLRSGATGYFPSNYVDVIPRQGSVKKITDGNQLTVEDFEKS</sequence>
<evidence type="ECO:0000256" key="3">
    <source>
        <dbReference type="ARBA" id="ARBA00022443"/>
    </source>
</evidence>
<dbReference type="STRING" id="1198029.A0A1U7LGG2"/>
<evidence type="ECO:0000313" key="17">
    <source>
        <dbReference type="Proteomes" id="UP000186594"/>
    </source>
</evidence>
<dbReference type="PROSITE" id="PS50002">
    <property type="entry name" value="SH3"/>
    <property type="match status" value="1"/>
</dbReference>
<dbReference type="Pfam" id="PF04088">
    <property type="entry name" value="Peroxin-13_N"/>
    <property type="match status" value="1"/>
</dbReference>
<keyword evidence="6" id="KW-0653">Protein transport</keyword>
<gene>
    <name evidence="16" type="ORF">NEOLI_004408</name>
</gene>
<dbReference type="Gene3D" id="2.30.30.40">
    <property type="entry name" value="SH3 Domains"/>
    <property type="match status" value="1"/>
</dbReference>
<evidence type="ECO:0000256" key="4">
    <source>
        <dbReference type="ARBA" id="ARBA00022448"/>
    </source>
</evidence>
<evidence type="ECO:0000256" key="14">
    <source>
        <dbReference type="PROSITE-ProRule" id="PRU00192"/>
    </source>
</evidence>
<evidence type="ECO:0000256" key="13">
    <source>
        <dbReference type="ARBA" id="ARBA00065871"/>
    </source>
</evidence>
<evidence type="ECO:0000256" key="12">
    <source>
        <dbReference type="ARBA" id="ARBA00034535"/>
    </source>
</evidence>
<evidence type="ECO:0000256" key="1">
    <source>
        <dbReference type="ARBA" id="ARBA00004549"/>
    </source>
</evidence>
<dbReference type="GO" id="GO:0005778">
    <property type="term" value="C:peroxisomal membrane"/>
    <property type="evidence" value="ECO:0007669"/>
    <property type="project" value="UniProtKB-SubCell"/>
</dbReference>